<gene>
    <name evidence="1" type="ORF">PSACC_03317</name>
</gene>
<protein>
    <submittedName>
        <fullName evidence="1">Uncharacterized protein</fullName>
    </submittedName>
</protein>
<evidence type="ECO:0000313" key="1">
    <source>
        <dbReference type="EMBL" id="PJF16882.1"/>
    </source>
</evidence>
<reference evidence="1 2" key="1">
    <citation type="submission" date="2016-10" db="EMBL/GenBank/DDBJ databases">
        <title>The genome of Paramicrosporidium saccamoebae is the missing link in understanding Cryptomycota and Microsporidia evolution.</title>
        <authorList>
            <person name="Quandt C.A."/>
            <person name="Beaudet D."/>
            <person name="Corsaro D."/>
            <person name="Michel R."/>
            <person name="Corradi N."/>
            <person name="James T."/>
        </authorList>
    </citation>
    <scope>NUCLEOTIDE SEQUENCE [LARGE SCALE GENOMIC DNA]</scope>
    <source>
        <strain evidence="1 2">KSL3</strain>
    </source>
</reference>
<organism evidence="1 2">
    <name type="scientific">Paramicrosporidium saccamoebae</name>
    <dbReference type="NCBI Taxonomy" id="1246581"/>
    <lineage>
        <taxon>Eukaryota</taxon>
        <taxon>Fungi</taxon>
        <taxon>Fungi incertae sedis</taxon>
        <taxon>Cryptomycota</taxon>
        <taxon>Cryptomycota incertae sedis</taxon>
        <taxon>Paramicrosporidium</taxon>
    </lineage>
</organism>
<dbReference type="Proteomes" id="UP000240830">
    <property type="component" value="Unassembled WGS sequence"/>
</dbReference>
<evidence type="ECO:0000313" key="2">
    <source>
        <dbReference type="Proteomes" id="UP000240830"/>
    </source>
</evidence>
<keyword evidence="2" id="KW-1185">Reference proteome</keyword>
<name>A0A2H9TGG3_9FUNG</name>
<comment type="caution">
    <text evidence="1">The sequence shown here is derived from an EMBL/GenBank/DDBJ whole genome shotgun (WGS) entry which is preliminary data.</text>
</comment>
<dbReference type="AlphaFoldDB" id="A0A2H9TGG3"/>
<dbReference type="EMBL" id="MTSL01000205">
    <property type="protein sequence ID" value="PJF16882.1"/>
    <property type="molecule type" value="Genomic_DNA"/>
</dbReference>
<accession>A0A2H9TGG3</accession>
<sequence>MKRGRIATKELRAGDGSDEGQLAKTFEVAMVVVGGLEGSGSVVWWEGDSDLVLEGPPGGERAGGHRGVPCESLRFRLFGSTHPEATHALFSRVLAYFIQKSS</sequence>
<proteinExistence type="predicted"/>